<dbReference type="Gene3D" id="2.40.50.140">
    <property type="entry name" value="Nucleic acid-binding proteins"/>
    <property type="match status" value="1"/>
</dbReference>
<keyword evidence="7" id="KW-1185">Reference proteome</keyword>
<dbReference type="AlphaFoldDB" id="D8LW23"/>
<accession>D8LW23</accession>
<dbReference type="InParanoid" id="D8LW23"/>
<dbReference type="OMA" id="ICENMNI"/>
<keyword evidence="1 3" id="KW-0820">tRNA-binding</keyword>
<feature type="compositionally biased region" description="Basic and acidic residues" evidence="4">
    <location>
        <begin position="189"/>
        <end position="201"/>
    </location>
</feature>
<dbReference type="PROSITE" id="PS50886">
    <property type="entry name" value="TRBD"/>
    <property type="match status" value="1"/>
</dbReference>
<gene>
    <name evidence="6" type="ORF">GSBLH_T00000404001</name>
</gene>
<feature type="region of interest" description="Disordered" evidence="4">
    <location>
        <begin position="189"/>
        <end position="210"/>
    </location>
</feature>
<name>D8LW23_BLAHO</name>
<dbReference type="GeneID" id="24917715"/>
<dbReference type="OrthoDB" id="19141at2759"/>
<organism evidence="6">
    <name type="scientific">Blastocystis hominis</name>
    <dbReference type="NCBI Taxonomy" id="12968"/>
    <lineage>
        <taxon>Eukaryota</taxon>
        <taxon>Sar</taxon>
        <taxon>Stramenopiles</taxon>
        <taxon>Bigyra</taxon>
        <taxon>Opalozoa</taxon>
        <taxon>Opalinata</taxon>
        <taxon>Blastocystidae</taxon>
        <taxon>Blastocystis</taxon>
    </lineage>
</organism>
<sequence length="377" mass="40847">MKITVPEGPKSNLIHAICRFINFNDEGVIETGAEYSFDDGKTTVTGLKAVIEAIVSKDKKTAVLLGGGAADKKLVSDALDIVEEVMNGTLADRVFLIRLSHILQNQTFVALPTALSVADYACFYLASLTFSTFKGYNGFVNVVRWYSYMQFTAAAACADLSVPHIDFDYDAINIHMPIPRLAEVKKPAKKAAKEEAPKEKASAPAAAPEGDADAISKLDIRVGRIIRAWNHPESEKLYCEEVDVGEAEPRQIGSGIRAFHTFEEMQGHRVCVLCNLKPRKLGGFPSNGMLLCASTGDHEHGALIDPPEGAKIGERVTFAGFEGEPATPAQVQKKKYLEAVLPFLKTNAEGVCCFKDVPFMTSAGVVTCTKFPNEGIS</sequence>
<dbReference type="SUPFAM" id="SSF50249">
    <property type="entry name" value="Nucleic acid-binding proteins"/>
    <property type="match status" value="1"/>
</dbReference>
<dbReference type="Proteomes" id="UP000008312">
    <property type="component" value="Unassembled WGS sequence"/>
</dbReference>
<keyword evidence="2 3" id="KW-0694">RNA-binding</keyword>
<dbReference type="PANTHER" id="PTHR11586:SF33">
    <property type="entry name" value="AMINOACYL TRNA SYNTHASE COMPLEX-INTERACTING MULTIFUNCTIONAL PROTEIN 1"/>
    <property type="match status" value="1"/>
</dbReference>
<dbReference type="GO" id="GO:0000049">
    <property type="term" value="F:tRNA binding"/>
    <property type="evidence" value="ECO:0007669"/>
    <property type="project" value="UniProtKB-UniRule"/>
</dbReference>
<dbReference type="CDD" id="cd02799">
    <property type="entry name" value="tRNA_bind_EMAP-II_like"/>
    <property type="match status" value="1"/>
</dbReference>
<dbReference type="InterPro" id="IPR002547">
    <property type="entry name" value="tRNA-bd_dom"/>
</dbReference>
<dbReference type="Gene3D" id="1.20.1050.130">
    <property type="match status" value="1"/>
</dbReference>
<dbReference type="FunFam" id="2.40.50.140:FF:000225">
    <property type="entry name" value="tyrosine--tRNA ligase, cytoplasmic"/>
    <property type="match status" value="1"/>
</dbReference>
<evidence type="ECO:0000259" key="5">
    <source>
        <dbReference type="PROSITE" id="PS50886"/>
    </source>
</evidence>
<evidence type="ECO:0000256" key="4">
    <source>
        <dbReference type="SAM" id="MobiDB-lite"/>
    </source>
</evidence>
<evidence type="ECO:0000256" key="1">
    <source>
        <dbReference type="ARBA" id="ARBA00022555"/>
    </source>
</evidence>
<dbReference type="PANTHER" id="PTHR11586">
    <property type="entry name" value="TRNA-AMINOACYLATION COFACTOR ARC1 FAMILY MEMBER"/>
    <property type="match status" value="1"/>
</dbReference>
<dbReference type="Pfam" id="PF01588">
    <property type="entry name" value="tRNA_bind"/>
    <property type="match status" value="1"/>
</dbReference>
<dbReference type="InterPro" id="IPR051270">
    <property type="entry name" value="Tyrosine-tRNA_ligase_regulator"/>
</dbReference>
<dbReference type="RefSeq" id="XP_012894060.1">
    <property type="nucleotide sequence ID" value="XM_013038606.1"/>
</dbReference>
<proteinExistence type="predicted"/>
<dbReference type="InterPro" id="IPR036282">
    <property type="entry name" value="Glutathione-S-Trfase_C_sf"/>
</dbReference>
<dbReference type="InterPro" id="IPR012340">
    <property type="entry name" value="NA-bd_OB-fold"/>
</dbReference>
<protein>
    <recommendedName>
        <fullName evidence="5">tRNA-binding domain-containing protein</fullName>
    </recommendedName>
</protein>
<evidence type="ECO:0000256" key="3">
    <source>
        <dbReference type="PROSITE-ProRule" id="PRU00209"/>
    </source>
</evidence>
<evidence type="ECO:0000256" key="2">
    <source>
        <dbReference type="ARBA" id="ARBA00022884"/>
    </source>
</evidence>
<reference evidence="6" key="1">
    <citation type="submission" date="2010-02" db="EMBL/GenBank/DDBJ databases">
        <title>Sequencing and annotation of the Blastocystis hominis genome.</title>
        <authorList>
            <person name="Wincker P."/>
        </authorList>
    </citation>
    <scope>NUCLEOTIDE SEQUENCE</scope>
    <source>
        <strain evidence="6">Singapore isolate B</strain>
    </source>
</reference>
<feature type="domain" description="TRNA-binding" evidence="5">
    <location>
        <begin position="214"/>
        <end position="317"/>
    </location>
</feature>
<dbReference type="SUPFAM" id="SSF47616">
    <property type="entry name" value="GST C-terminal domain-like"/>
    <property type="match status" value="1"/>
</dbReference>
<dbReference type="EMBL" id="FN668638">
    <property type="protein sequence ID" value="CBK20012.2"/>
    <property type="molecule type" value="Genomic_DNA"/>
</dbReference>
<evidence type="ECO:0000313" key="7">
    <source>
        <dbReference type="Proteomes" id="UP000008312"/>
    </source>
</evidence>
<evidence type="ECO:0000313" key="6">
    <source>
        <dbReference type="EMBL" id="CBK20012.2"/>
    </source>
</evidence>